<dbReference type="InterPro" id="IPR013324">
    <property type="entry name" value="RNA_pol_sigma_r3/r4-like"/>
</dbReference>
<dbReference type="Gene3D" id="1.10.10.10">
    <property type="entry name" value="Winged helix-like DNA-binding domain superfamily/Winged helix DNA-binding domain"/>
    <property type="match status" value="1"/>
</dbReference>
<dbReference type="PANTHER" id="PTHR43133">
    <property type="entry name" value="RNA POLYMERASE ECF-TYPE SIGMA FACTO"/>
    <property type="match status" value="1"/>
</dbReference>
<evidence type="ECO:0000313" key="9">
    <source>
        <dbReference type="EMBL" id="EDO10018.1"/>
    </source>
</evidence>
<dbReference type="GO" id="GO:0016987">
    <property type="term" value="F:sigma factor activity"/>
    <property type="evidence" value="ECO:0007669"/>
    <property type="project" value="UniProtKB-KW"/>
</dbReference>
<dbReference type="Pfam" id="PF08281">
    <property type="entry name" value="Sigma70_r4_2"/>
    <property type="match status" value="1"/>
</dbReference>
<dbReference type="InterPro" id="IPR007627">
    <property type="entry name" value="RNA_pol_sigma70_r2"/>
</dbReference>
<keyword evidence="6" id="KW-0812">Transmembrane</keyword>
<evidence type="ECO:0000256" key="1">
    <source>
        <dbReference type="ARBA" id="ARBA00010641"/>
    </source>
</evidence>
<feature type="domain" description="RNA polymerase sigma factor 70 region 4 type 2" evidence="8">
    <location>
        <begin position="151"/>
        <end position="202"/>
    </location>
</feature>
<dbReference type="InterPro" id="IPR039425">
    <property type="entry name" value="RNA_pol_sigma-70-like"/>
</dbReference>
<evidence type="ECO:0000259" key="7">
    <source>
        <dbReference type="Pfam" id="PF04542"/>
    </source>
</evidence>
<dbReference type="PANTHER" id="PTHR43133:SF46">
    <property type="entry name" value="RNA POLYMERASE SIGMA-70 FACTOR ECF SUBFAMILY"/>
    <property type="match status" value="1"/>
</dbReference>
<dbReference type="SUPFAM" id="SSF88946">
    <property type="entry name" value="Sigma2 domain of RNA polymerase sigma factors"/>
    <property type="match status" value="1"/>
</dbReference>
<dbReference type="InterPro" id="IPR013249">
    <property type="entry name" value="RNA_pol_sigma70_r4_t2"/>
</dbReference>
<dbReference type="AlphaFoldDB" id="A0AAN3A539"/>
<organism evidence="9 10">
    <name type="scientific">Bacteroides ovatus (strain ATCC 8483 / DSM 1896 / JCM 5824 / BCRC 10623 / CCUG 4943 / NCTC 11153)</name>
    <dbReference type="NCBI Taxonomy" id="411476"/>
    <lineage>
        <taxon>Bacteria</taxon>
        <taxon>Pseudomonadati</taxon>
        <taxon>Bacteroidota</taxon>
        <taxon>Bacteroidia</taxon>
        <taxon>Bacteroidales</taxon>
        <taxon>Bacteroidaceae</taxon>
        <taxon>Bacteroides</taxon>
    </lineage>
</organism>
<keyword evidence="4" id="KW-0804">Transcription</keyword>
<dbReference type="NCBIfam" id="TIGR02937">
    <property type="entry name" value="sigma70-ECF"/>
    <property type="match status" value="1"/>
</dbReference>
<dbReference type="SUPFAM" id="SSF88659">
    <property type="entry name" value="Sigma3 and sigma4 domains of RNA polymerase sigma factors"/>
    <property type="match status" value="1"/>
</dbReference>
<keyword evidence="6" id="KW-1133">Transmembrane helix</keyword>
<dbReference type="Proteomes" id="UP000005475">
    <property type="component" value="Unassembled WGS sequence"/>
</dbReference>
<dbReference type="InterPro" id="IPR036388">
    <property type="entry name" value="WH-like_DNA-bd_sf"/>
</dbReference>
<evidence type="ECO:0000256" key="6">
    <source>
        <dbReference type="SAM" id="Phobius"/>
    </source>
</evidence>
<protein>
    <submittedName>
        <fullName evidence="9">Sigma-70 region 2</fullName>
    </submittedName>
</protein>
<reference evidence="9 10" key="1">
    <citation type="submission" date="2007-03" db="EMBL/GenBank/DDBJ databases">
        <authorList>
            <person name="Fulton L."/>
            <person name="Clifton S."/>
            <person name="Fulton B."/>
            <person name="Xu J."/>
            <person name="Minx P."/>
            <person name="Pepin K.H."/>
            <person name="Johnson M."/>
            <person name="Thiruvilangam P."/>
            <person name="Bhonagiri V."/>
            <person name="Nash W.E."/>
            <person name="Mardis E.R."/>
            <person name="Wilson R.K."/>
        </authorList>
    </citation>
    <scope>NUCLEOTIDE SEQUENCE [LARGE SCALE GENOMIC DNA]</scope>
    <source>
        <strain evidence="10">ATCC 8483 / DSM 1896 / JCM 5824 / BCRC 10623 / CCUG 4943 / NCTC 11153</strain>
    </source>
</reference>
<accession>A0AAN3A539</accession>
<evidence type="ECO:0000256" key="3">
    <source>
        <dbReference type="ARBA" id="ARBA00023082"/>
    </source>
</evidence>
<feature type="domain" description="RNA polymerase sigma-70 region 2" evidence="7">
    <location>
        <begin position="53"/>
        <end position="119"/>
    </location>
</feature>
<keyword evidence="2" id="KW-0805">Transcription regulation</keyword>
<dbReference type="GO" id="GO:0006352">
    <property type="term" value="P:DNA-templated transcription initiation"/>
    <property type="evidence" value="ECO:0007669"/>
    <property type="project" value="InterPro"/>
</dbReference>
<dbReference type="CDD" id="cd06171">
    <property type="entry name" value="Sigma70_r4"/>
    <property type="match status" value="1"/>
</dbReference>
<evidence type="ECO:0000256" key="4">
    <source>
        <dbReference type="ARBA" id="ARBA00023163"/>
    </source>
</evidence>
<reference evidence="10" key="2">
    <citation type="submission" date="2007-04" db="EMBL/GenBank/DDBJ databases">
        <title>Draft genome sequence of Bacteroides ovatus (ATCC 8483).</title>
        <authorList>
            <person name="Sudarsanam P."/>
            <person name="Ley R."/>
            <person name="Guruge J."/>
            <person name="Turnbaugh P.J."/>
            <person name="Mahowald M."/>
            <person name="Liep D."/>
            <person name="Gordon J."/>
        </authorList>
    </citation>
    <scope>NUCLEOTIDE SEQUENCE [LARGE SCALE GENOMIC DNA]</scope>
    <source>
        <strain evidence="10">ATCC 8483 / DSM 1896 / JCM 5824 / BCRC 10623 / CCUG 4943 / NCTC 11153</strain>
    </source>
</reference>
<gene>
    <name evidence="9" type="ORF">BACOVA_04399</name>
</gene>
<dbReference type="InterPro" id="IPR013325">
    <property type="entry name" value="RNA_pol_sigma_r2"/>
</dbReference>
<dbReference type="Gene3D" id="1.10.1740.10">
    <property type="match status" value="1"/>
</dbReference>
<evidence type="ECO:0000256" key="5">
    <source>
        <dbReference type="SAM" id="Coils"/>
    </source>
</evidence>
<dbReference type="Pfam" id="PF04542">
    <property type="entry name" value="Sigma70_r2"/>
    <property type="match status" value="1"/>
</dbReference>
<dbReference type="InterPro" id="IPR014284">
    <property type="entry name" value="RNA_pol_sigma-70_dom"/>
</dbReference>
<sequence length="219" mass="26081">MTFYHKNINKKYYILIFLCYFALHNSIIKMNHLTDKELVSLFSTDKERAFNLFFQRYYIRLCMYAVQITDDFSESEDIVQSFFISFWEKKLYKTITDNLKGYAYLCIRNASLKFIEKREKIDSSDILLNEEEYLYICESLEENEREQKEKELEKALAALPEQEKKALYGVVIENKSYKAVASELHISVNTLKTYLARAMKKLRKNEKLLLVSLFLINLS</sequence>
<feature type="transmembrane region" description="Helical" evidence="6">
    <location>
        <begin position="12"/>
        <end position="28"/>
    </location>
</feature>
<evidence type="ECO:0000313" key="10">
    <source>
        <dbReference type="Proteomes" id="UP000005475"/>
    </source>
</evidence>
<dbReference type="EMBL" id="AAXF02000053">
    <property type="protein sequence ID" value="EDO10018.1"/>
    <property type="molecule type" value="Genomic_DNA"/>
</dbReference>
<name>A0AAN3A539_BACO1</name>
<keyword evidence="6" id="KW-0472">Membrane</keyword>
<keyword evidence="3" id="KW-0731">Sigma factor</keyword>
<dbReference type="GO" id="GO:0003677">
    <property type="term" value="F:DNA binding"/>
    <property type="evidence" value="ECO:0007669"/>
    <property type="project" value="InterPro"/>
</dbReference>
<keyword evidence="5" id="KW-0175">Coiled coil</keyword>
<comment type="similarity">
    <text evidence="1">Belongs to the sigma-70 factor family. ECF subfamily.</text>
</comment>
<evidence type="ECO:0000259" key="8">
    <source>
        <dbReference type="Pfam" id="PF08281"/>
    </source>
</evidence>
<evidence type="ECO:0000256" key="2">
    <source>
        <dbReference type="ARBA" id="ARBA00023015"/>
    </source>
</evidence>
<proteinExistence type="inferred from homology"/>
<feature type="coiled-coil region" evidence="5">
    <location>
        <begin position="138"/>
        <end position="165"/>
    </location>
</feature>
<comment type="caution">
    <text evidence="9">The sequence shown here is derived from an EMBL/GenBank/DDBJ whole genome shotgun (WGS) entry which is preliminary data.</text>
</comment>